<evidence type="ECO:0000313" key="3">
    <source>
        <dbReference type="Proteomes" id="UP000555828"/>
    </source>
</evidence>
<reference evidence="2 3" key="1">
    <citation type="submission" date="2020-08" db="EMBL/GenBank/DDBJ databases">
        <title>Genomic Encyclopedia of Type Strains, Phase IV (KMG-IV): sequencing the most valuable type-strain genomes for metagenomic binning, comparative biology and taxonomic classification.</title>
        <authorList>
            <person name="Goeker M."/>
        </authorList>
    </citation>
    <scope>NUCLEOTIDE SEQUENCE [LARGE SCALE GENOMIC DNA]</scope>
    <source>
        <strain evidence="2 3">DSM 13481</strain>
    </source>
</reference>
<keyword evidence="3" id="KW-1185">Reference proteome</keyword>
<name>A0A841GP76_9BACT</name>
<keyword evidence="1" id="KW-0732">Signal</keyword>
<evidence type="ECO:0008006" key="4">
    <source>
        <dbReference type="Google" id="ProtNLM"/>
    </source>
</evidence>
<dbReference type="InterPro" id="IPR028994">
    <property type="entry name" value="Integrin_alpha_N"/>
</dbReference>
<protein>
    <recommendedName>
        <fullName evidence="4">VCBS repeat-containing protein</fullName>
    </recommendedName>
</protein>
<dbReference type="RefSeq" id="WP_184619606.1">
    <property type="nucleotide sequence ID" value="NZ_JACHEX010000004.1"/>
</dbReference>
<dbReference type="SUPFAM" id="SSF69318">
    <property type="entry name" value="Integrin alpha N-terminal domain"/>
    <property type="match status" value="1"/>
</dbReference>
<dbReference type="Proteomes" id="UP000555828">
    <property type="component" value="Unassembled WGS sequence"/>
</dbReference>
<evidence type="ECO:0000313" key="2">
    <source>
        <dbReference type="EMBL" id="MBB6062994.1"/>
    </source>
</evidence>
<feature type="chain" id="PRO_5032453778" description="VCBS repeat-containing protein" evidence="1">
    <location>
        <begin position="20"/>
        <end position="236"/>
    </location>
</feature>
<dbReference type="EMBL" id="JACHEX010000004">
    <property type="protein sequence ID" value="MBB6062994.1"/>
    <property type="molecule type" value="Genomic_DNA"/>
</dbReference>
<sequence>MKKVILSIILFIFSIFSYANVITSTNTDIDNDGILENITLEGNKLSEIYYDTFVLKIKNEKLEKNIKLDFGGYSPKMVIYDFDGDSIKDILIISDSGGSGNYSEYFIYSLKKGILLSNDLKLDLKAKFFDGFKALITYKDKYTFLDLSEKKEQYINEKIYNKFGQFIGENKDLFIGGISNLEAFDFGKDDIYELKGIITLSGISHADRIGYIHFVYSIKEDKFIWLEVSKLLYEGF</sequence>
<dbReference type="AlphaFoldDB" id="A0A841GP76"/>
<accession>A0A841GP76</accession>
<comment type="caution">
    <text evidence="2">The sequence shown here is derived from an EMBL/GenBank/DDBJ whole genome shotgun (WGS) entry which is preliminary data.</text>
</comment>
<evidence type="ECO:0000256" key="1">
    <source>
        <dbReference type="SAM" id="SignalP"/>
    </source>
</evidence>
<organism evidence="2 3">
    <name type="scientific">Thermosipho japonicus</name>
    <dbReference type="NCBI Taxonomy" id="90323"/>
    <lineage>
        <taxon>Bacteria</taxon>
        <taxon>Thermotogati</taxon>
        <taxon>Thermotogota</taxon>
        <taxon>Thermotogae</taxon>
        <taxon>Thermotogales</taxon>
        <taxon>Fervidobacteriaceae</taxon>
        <taxon>Thermosipho</taxon>
    </lineage>
</organism>
<proteinExistence type="predicted"/>
<gene>
    <name evidence="2" type="ORF">HNP65_001457</name>
</gene>
<feature type="signal peptide" evidence="1">
    <location>
        <begin position="1"/>
        <end position="19"/>
    </location>
</feature>